<comment type="caution">
    <text evidence="2">The sequence shown here is derived from an EMBL/GenBank/DDBJ whole genome shotgun (WGS) entry which is preliminary data.</text>
</comment>
<reference evidence="2" key="1">
    <citation type="submission" date="2021-06" db="EMBL/GenBank/DDBJ databases">
        <authorList>
            <person name="Hodson N. C."/>
            <person name="Mongue J. A."/>
            <person name="Jaron S. K."/>
        </authorList>
    </citation>
    <scope>NUCLEOTIDE SEQUENCE</scope>
</reference>
<accession>A0A8J2PEZ6</accession>
<dbReference type="AlphaFoldDB" id="A0A8J2PEZ6"/>
<feature type="non-terminal residue" evidence="2">
    <location>
        <position position="1"/>
    </location>
</feature>
<dbReference type="Proteomes" id="UP000708208">
    <property type="component" value="Unassembled WGS sequence"/>
</dbReference>
<protein>
    <submittedName>
        <fullName evidence="2">Uncharacterized protein</fullName>
    </submittedName>
</protein>
<feature type="chain" id="PRO_5035240336" evidence="1">
    <location>
        <begin position="23"/>
        <end position="133"/>
    </location>
</feature>
<evidence type="ECO:0000313" key="3">
    <source>
        <dbReference type="Proteomes" id="UP000708208"/>
    </source>
</evidence>
<proteinExistence type="predicted"/>
<evidence type="ECO:0000256" key="1">
    <source>
        <dbReference type="SAM" id="SignalP"/>
    </source>
</evidence>
<organism evidence="2 3">
    <name type="scientific">Allacma fusca</name>
    <dbReference type="NCBI Taxonomy" id="39272"/>
    <lineage>
        <taxon>Eukaryota</taxon>
        <taxon>Metazoa</taxon>
        <taxon>Ecdysozoa</taxon>
        <taxon>Arthropoda</taxon>
        <taxon>Hexapoda</taxon>
        <taxon>Collembola</taxon>
        <taxon>Symphypleona</taxon>
        <taxon>Sminthuridae</taxon>
        <taxon>Allacma</taxon>
    </lineage>
</organism>
<evidence type="ECO:0000313" key="2">
    <source>
        <dbReference type="EMBL" id="CAG7821277.1"/>
    </source>
</evidence>
<dbReference type="EMBL" id="CAJVCH010505622">
    <property type="protein sequence ID" value="CAG7821277.1"/>
    <property type="molecule type" value="Genomic_DNA"/>
</dbReference>
<sequence>MNWKMSQIAFFYLLLCAYGVVPEDVTTEATQETTAAVTSETTSVVTAATTSATTTTNTTEAPASLKSYGSPCSKIEECDVTIGLGCNKGECDCARPKEMTYDNATNSCIVLESFSCDKVPGMKSDQFNCTKHA</sequence>
<name>A0A8J2PEZ6_9HEXA</name>
<gene>
    <name evidence="2" type="ORF">AFUS01_LOCUS31625</name>
</gene>
<keyword evidence="3" id="KW-1185">Reference proteome</keyword>
<feature type="signal peptide" evidence="1">
    <location>
        <begin position="1"/>
        <end position="22"/>
    </location>
</feature>
<keyword evidence="1" id="KW-0732">Signal</keyword>